<dbReference type="InterPro" id="IPR004564">
    <property type="entry name" value="OM_lipoprot_carrier_LolA-like"/>
</dbReference>
<organism evidence="2 3">
    <name type="scientific">Thiocystis violascens (strain ATCC 17096 / DSM 198 / 6111)</name>
    <name type="common">Chromatium violascens</name>
    <dbReference type="NCBI Taxonomy" id="765911"/>
    <lineage>
        <taxon>Bacteria</taxon>
        <taxon>Pseudomonadati</taxon>
        <taxon>Pseudomonadota</taxon>
        <taxon>Gammaproteobacteria</taxon>
        <taxon>Chromatiales</taxon>
        <taxon>Chromatiaceae</taxon>
        <taxon>Thiocystis</taxon>
    </lineage>
</organism>
<evidence type="ECO:0000313" key="2">
    <source>
        <dbReference type="EMBL" id="AFL74201.1"/>
    </source>
</evidence>
<keyword evidence="3" id="KW-1185">Reference proteome</keyword>
<protein>
    <recommendedName>
        <fullName evidence="4">Outer membrane lipoprotein-sorting protein</fullName>
    </recommendedName>
</protein>
<dbReference type="eggNOG" id="COG2834">
    <property type="taxonomic scope" value="Bacteria"/>
</dbReference>
<dbReference type="Pfam" id="PF19574">
    <property type="entry name" value="LolA_3"/>
    <property type="match status" value="1"/>
</dbReference>
<keyword evidence="1" id="KW-0812">Transmembrane</keyword>
<feature type="transmembrane region" description="Helical" evidence="1">
    <location>
        <begin position="47"/>
        <end position="65"/>
    </location>
</feature>
<keyword evidence="1" id="KW-0472">Membrane</keyword>
<dbReference type="Gene3D" id="2.50.20.10">
    <property type="entry name" value="Lipoprotein localisation LolA/LolB/LppX"/>
    <property type="match status" value="1"/>
</dbReference>
<dbReference type="Proteomes" id="UP000006062">
    <property type="component" value="Chromosome"/>
</dbReference>
<sequence length="246" mass="27571">MPFRKPDRLFSSAVTECQDSARTDTRCLKTPLACGKRGWRITRSQQIGGVLTPFPIFLYLIVFSIQSVASPSQPVDAQALLNLLGRVERVEVAYQETVESDLIDVPLGTQGRLVYQAPERIHRLSDRGDGFELDGERMRLISDGRVVHELTISDIKPLEAMIGALRATFAGDFATLKANYRLDYQSDREHWILDLGSEGQAFAGLFERMRIVGHGATIETIDILESNGDRRQLRMRLLAREPAGLD</sequence>
<dbReference type="AlphaFoldDB" id="I3YB33"/>
<dbReference type="STRING" id="765911.Thivi_2252"/>
<dbReference type="EMBL" id="CP003154">
    <property type="protein sequence ID" value="AFL74201.1"/>
    <property type="molecule type" value="Genomic_DNA"/>
</dbReference>
<keyword evidence="1" id="KW-1133">Transmembrane helix</keyword>
<evidence type="ECO:0008006" key="4">
    <source>
        <dbReference type="Google" id="ProtNLM"/>
    </source>
</evidence>
<reference evidence="2 3" key="1">
    <citation type="submission" date="2012-06" db="EMBL/GenBank/DDBJ databases">
        <title>Complete sequence of Thiocystis violascens DSM 198.</title>
        <authorList>
            <consortium name="US DOE Joint Genome Institute"/>
            <person name="Lucas S."/>
            <person name="Han J."/>
            <person name="Lapidus A."/>
            <person name="Cheng J.-F."/>
            <person name="Goodwin L."/>
            <person name="Pitluck S."/>
            <person name="Peters L."/>
            <person name="Ovchinnikova G."/>
            <person name="Teshima H."/>
            <person name="Detter J.C."/>
            <person name="Han C."/>
            <person name="Tapia R."/>
            <person name="Land M."/>
            <person name="Hauser L."/>
            <person name="Kyrpides N."/>
            <person name="Ivanova N."/>
            <person name="Pagani I."/>
            <person name="Vogl K."/>
            <person name="Liu Z."/>
            <person name="Frigaard N.-U."/>
            <person name="Bryant D."/>
            <person name="Woyke T."/>
        </authorList>
    </citation>
    <scope>NUCLEOTIDE SEQUENCE [LARGE SCALE GENOMIC DNA]</scope>
    <source>
        <strain evidence="3">ATCC 17096 / DSM 198 / 6111</strain>
    </source>
</reference>
<accession>I3YB33</accession>
<dbReference type="HOGENOM" id="CLU_1128648_0_0_6"/>
<evidence type="ECO:0000313" key="3">
    <source>
        <dbReference type="Proteomes" id="UP000006062"/>
    </source>
</evidence>
<proteinExistence type="predicted"/>
<dbReference type="KEGG" id="tvi:Thivi_2252"/>
<evidence type="ECO:0000256" key="1">
    <source>
        <dbReference type="SAM" id="Phobius"/>
    </source>
</evidence>
<gene>
    <name evidence="2" type="ordered locus">Thivi_2252</name>
</gene>
<name>I3YB33_THIV6</name>